<gene>
    <name evidence="3" type="ORF">RN001_000502</name>
</gene>
<dbReference type="AlphaFoldDB" id="A0AAN7PK78"/>
<name>A0AAN7PK78_9COLE</name>
<sequence length="97" mass="11016">MKLLIIFIIITTSICKGKDVLDASRRHCPLCDSSVFSYCSDKLFHDSCCCNEPNSYYPLPFQCQFADCSFLHANTCVEHKLITACCCVGNFNVLYRQ</sequence>
<evidence type="ECO:0000256" key="1">
    <source>
        <dbReference type="SAM" id="SignalP"/>
    </source>
</evidence>
<feature type="signal peptide" evidence="1">
    <location>
        <begin position="1"/>
        <end position="17"/>
    </location>
</feature>
<feature type="domain" description="CCC" evidence="2">
    <location>
        <begin position="23"/>
        <end position="92"/>
    </location>
</feature>
<dbReference type="Pfam" id="PF26644">
    <property type="entry name" value="CCC"/>
    <property type="match status" value="1"/>
</dbReference>
<evidence type="ECO:0000259" key="2">
    <source>
        <dbReference type="Pfam" id="PF26644"/>
    </source>
</evidence>
<keyword evidence="4" id="KW-1185">Reference proteome</keyword>
<dbReference type="InterPro" id="IPR058250">
    <property type="entry name" value="CCC"/>
</dbReference>
<dbReference type="Proteomes" id="UP001353858">
    <property type="component" value="Unassembled WGS sequence"/>
</dbReference>
<reference evidence="4" key="1">
    <citation type="submission" date="2023-01" db="EMBL/GenBank/DDBJ databases">
        <title>Key to firefly adult light organ development and bioluminescence: homeobox transcription factors regulate luciferase expression and transportation to peroxisome.</title>
        <authorList>
            <person name="Fu X."/>
        </authorList>
    </citation>
    <scope>NUCLEOTIDE SEQUENCE [LARGE SCALE GENOMIC DNA]</scope>
</reference>
<dbReference type="EMBL" id="JARPUR010000001">
    <property type="protein sequence ID" value="KAK4884231.1"/>
    <property type="molecule type" value="Genomic_DNA"/>
</dbReference>
<protein>
    <recommendedName>
        <fullName evidence="2">CCC domain-containing protein</fullName>
    </recommendedName>
</protein>
<comment type="caution">
    <text evidence="3">The sequence shown here is derived from an EMBL/GenBank/DDBJ whole genome shotgun (WGS) entry which is preliminary data.</text>
</comment>
<proteinExistence type="predicted"/>
<keyword evidence="1" id="KW-0732">Signal</keyword>
<feature type="chain" id="PRO_5042975126" description="CCC domain-containing protein" evidence="1">
    <location>
        <begin position="18"/>
        <end position="97"/>
    </location>
</feature>
<organism evidence="3 4">
    <name type="scientific">Aquatica leii</name>
    <dbReference type="NCBI Taxonomy" id="1421715"/>
    <lineage>
        <taxon>Eukaryota</taxon>
        <taxon>Metazoa</taxon>
        <taxon>Ecdysozoa</taxon>
        <taxon>Arthropoda</taxon>
        <taxon>Hexapoda</taxon>
        <taxon>Insecta</taxon>
        <taxon>Pterygota</taxon>
        <taxon>Neoptera</taxon>
        <taxon>Endopterygota</taxon>
        <taxon>Coleoptera</taxon>
        <taxon>Polyphaga</taxon>
        <taxon>Elateriformia</taxon>
        <taxon>Elateroidea</taxon>
        <taxon>Lampyridae</taxon>
        <taxon>Luciolinae</taxon>
        <taxon>Aquatica</taxon>
    </lineage>
</organism>
<accession>A0AAN7PK78</accession>
<evidence type="ECO:0000313" key="3">
    <source>
        <dbReference type="EMBL" id="KAK4884231.1"/>
    </source>
</evidence>
<evidence type="ECO:0000313" key="4">
    <source>
        <dbReference type="Proteomes" id="UP001353858"/>
    </source>
</evidence>